<dbReference type="Proteomes" id="UP001381003">
    <property type="component" value="Chromosome"/>
</dbReference>
<name>A0ABZ2FAL9_9MICO</name>
<dbReference type="PROSITE" id="PS51257">
    <property type="entry name" value="PROKAR_LIPOPROTEIN"/>
    <property type="match status" value="1"/>
</dbReference>
<feature type="region of interest" description="Disordered" evidence="1">
    <location>
        <begin position="29"/>
        <end position="72"/>
    </location>
</feature>
<protein>
    <recommendedName>
        <fullName evidence="5">LppX_LprAFG lipoprotein</fullName>
    </recommendedName>
</protein>
<keyword evidence="4" id="KW-1185">Reference proteome</keyword>
<feature type="chain" id="PRO_5047432065" description="LppX_LprAFG lipoprotein" evidence="2">
    <location>
        <begin position="32"/>
        <end position="300"/>
    </location>
</feature>
<accession>A0ABZ2FAL9</accession>
<feature type="region of interest" description="Disordered" evidence="1">
    <location>
        <begin position="280"/>
        <end position="300"/>
    </location>
</feature>
<proteinExistence type="predicted"/>
<keyword evidence="2" id="KW-0732">Signal</keyword>
<evidence type="ECO:0000256" key="2">
    <source>
        <dbReference type="SAM" id="SignalP"/>
    </source>
</evidence>
<dbReference type="RefSeq" id="WP_338537631.1">
    <property type="nucleotide sequence ID" value="NZ_CP104874.1"/>
</dbReference>
<feature type="compositionally biased region" description="Low complexity" evidence="1">
    <location>
        <begin position="45"/>
        <end position="59"/>
    </location>
</feature>
<evidence type="ECO:0000313" key="3">
    <source>
        <dbReference type="EMBL" id="WWF04146.1"/>
    </source>
</evidence>
<evidence type="ECO:0008006" key="5">
    <source>
        <dbReference type="Google" id="ProtNLM"/>
    </source>
</evidence>
<dbReference type="EMBL" id="CP104874">
    <property type="protein sequence ID" value="WWF04146.1"/>
    <property type="molecule type" value="Genomic_DNA"/>
</dbReference>
<feature type="signal peptide" evidence="2">
    <location>
        <begin position="1"/>
        <end position="31"/>
    </location>
</feature>
<sequence length="300" mass="32525">MTTHHRARRRASILLAGAVALSTAGCSLVQGEPSETSSTAHVPLTTTSTTEPTSSPSTTADRDKPSPPQPAPVLTAVRDRMATHANVTIDGTLRDVERDLDITIHAEGSTGGVRSRVEGGGGISRTTLRLADGGTFDSYAIGWDHYLKVDQKWLDATRVRLKSPLRKNVGRWVKVPGKKGSPVDGVRPYTFLRTFYGDSLTQFDQLKSDVTVEELGGEWTYRIPLARAGDDGGRGVQRTVWVSSDPQAPEMLKMTLGRYPDRTTLTFSRWGQSREDFTAPAGARTLKDADPADLGGVDYS</sequence>
<organism evidence="3 4">
    <name type="scientific">Janibacter terrae</name>
    <dbReference type="NCBI Taxonomy" id="103817"/>
    <lineage>
        <taxon>Bacteria</taxon>
        <taxon>Bacillati</taxon>
        <taxon>Actinomycetota</taxon>
        <taxon>Actinomycetes</taxon>
        <taxon>Micrococcales</taxon>
        <taxon>Intrasporangiaceae</taxon>
        <taxon>Janibacter</taxon>
    </lineage>
</organism>
<gene>
    <name evidence="3" type="ORF">N5P18_10590</name>
</gene>
<reference evidence="3 4" key="1">
    <citation type="submission" date="2022-09" db="EMBL/GenBank/DDBJ databases">
        <title>Complete genome sequence of Janibacter terrae strain COS04-44, PCL-degrading bacteria isolated from oil spilled coast.</title>
        <authorList>
            <person name="Park H."/>
            <person name="Kim J.Y."/>
            <person name="An S.H."/>
            <person name="Lee C.M."/>
            <person name="Weon H.-Y."/>
        </authorList>
    </citation>
    <scope>NUCLEOTIDE SEQUENCE [LARGE SCALE GENOMIC DNA]</scope>
    <source>
        <strain evidence="3 4">COS04-44</strain>
    </source>
</reference>
<evidence type="ECO:0000313" key="4">
    <source>
        <dbReference type="Proteomes" id="UP001381003"/>
    </source>
</evidence>
<evidence type="ECO:0000256" key="1">
    <source>
        <dbReference type="SAM" id="MobiDB-lite"/>
    </source>
</evidence>